<reference evidence="9 15" key="1">
    <citation type="journal article" date="2014" name="J. Bacteriol.">
        <title>Role of an Archaeal PitA Transporter in the Copper and Arsenic Resistance of Metallosphaera sedula, an Extreme Thermoacidophile.</title>
        <authorList>
            <person name="McCarthy S."/>
            <person name="Ai C."/>
            <person name="Wheaton G."/>
            <person name="Tevatia R."/>
            <person name="Eckrich V."/>
            <person name="Kelly R."/>
            <person name="Blum P."/>
        </authorList>
    </citation>
    <scope>NUCLEOTIDE SEQUENCE [LARGE SCALE GENOMIC DNA]</scope>
    <source>
        <strain evidence="9 15">CuR1</strain>
    </source>
</reference>
<feature type="domain" description="Peptidase M20 dimerisation" evidence="8">
    <location>
        <begin position="172"/>
        <end position="271"/>
    </location>
</feature>
<evidence type="ECO:0000313" key="13">
    <source>
        <dbReference type="EMBL" id="AKV81527.1"/>
    </source>
</evidence>
<dbReference type="Gene3D" id="3.40.630.10">
    <property type="entry name" value="Zn peptidases"/>
    <property type="match status" value="2"/>
</dbReference>
<dbReference type="EMBL" id="CP012174">
    <property type="protein sequence ID" value="AKV79282.1"/>
    <property type="molecule type" value="Genomic_DNA"/>
</dbReference>
<dbReference type="InterPro" id="IPR050072">
    <property type="entry name" value="Peptidase_M20A"/>
</dbReference>
<organism evidence="9 15">
    <name type="scientific">Metallosphaera sedula</name>
    <dbReference type="NCBI Taxonomy" id="43687"/>
    <lineage>
        <taxon>Archaea</taxon>
        <taxon>Thermoproteota</taxon>
        <taxon>Thermoprotei</taxon>
        <taxon>Sulfolobales</taxon>
        <taxon>Sulfolobaceae</taxon>
        <taxon>Metallosphaera</taxon>
    </lineage>
</organism>
<dbReference type="Proteomes" id="UP000062475">
    <property type="component" value="Chromosome"/>
</dbReference>
<dbReference type="Proteomes" id="UP000029084">
    <property type="component" value="Chromosome"/>
</dbReference>
<evidence type="ECO:0000313" key="17">
    <source>
        <dbReference type="Proteomes" id="UP000061362"/>
    </source>
</evidence>
<dbReference type="InterPro" id="IPR011650">
    <property type="entry name" value="Peptidase_M20_dimer"/>
</dbReference>
<evidence type="ECO:0000313" key="12">
    <source>
        <dbReference type="EMBL" id="AKV79282.1"/>
    </source>
</evidence>
<dbReference type="Pfam" id="PF07687">
    <property type="entry name" value="M20_dimer"/>
    <property type="match status" value="1"/>
</dbReference>
<dbReference type="EMBL" id="CP008822">
    <property type="protein sequence ID" value="AIM27961.1"/>
    <property type="molecule type" value="Genomic_DNA"/>
</dbReference>
<evidence type="ECO:0000313" key="20">
    <source>
        <dbReference type="Proteomes" id="UP000068832"/>
    </source>
</evidence>
<comment type="cofactor">
    <cofactor evidence="2">
        <name>Zn(2+)</name>
        <dbReference type="ChEBI" id="CHEBI:29105"/>
    </cofactor>
</comment>
<dbReference type="InterPro" id="IPR010182">
    <property type="entry name" value="ArgE/DapE"/>
</dbReference>
<evidence type="ECO:0000256" key="3">
    <source>
        <dbReference type="ARBA" id="ARBA00006247"/>
    </source>
</evidence>
<dbReference type="OrthoDB" id="24854at2157"/>
<dbReference type="InterPro" id="IPR002933">
    <property type="entry name" value="Peptidase_M20"/>
</dbReference>
<dbReference type="Proteomes" id="UP000061362">
    <property type="component" value="Chromosome"/>
</dbReference>
<dbReference type="EMBL" id="CP012175">
    <property type="protein sequence ID" value="AKV81527.1"/>
    <property type="molecule type" value="Genomic_DNA"/>
</dbReference>
<evidence type="ECO:0000313" key="19">
    <source>
        <dbReference type="Proteomes" id="UP000062475"/>
    </source>
</evidence>
<evidence type="ECO:0000256" key="6">
    <source>
        <dbReference type="ARBA" id="ARBA00022833"/>
    </source>
</evidence>
<evidence type="ECO:0000313" key="15">
    <source>
        <dbReference type="Proteomes" id="UP000029084"/>
    </source>
</evidence>
<dbReference type="SUPFAM" id="SSF53187">
    <property type="entry name" value="Zn-dependent exopeptidases"/>
    <property type="match status" value="1"/>
</dbReference>
<dbReference type="PANTHER" id="PTHR43808">
    <property type="entry name" value="ACETYLORNITHINE DEACETYLASE"/>
    <property type="match status" value="1"/>
</dbReference>
<dbReference type="GO" id="GO:0016787">
    <property type="term" value="F:hydrolase activity"/>
    <property type="evidence" value="ECO:0007669"/>
    <property type="project" value="UniProtKB-KW"/>
</dbReference>
<proteinExistence type="inferred from homology"/>
<dbReference type="PATRIC" id="fig|43687.5.peg.1965"/>
<keyword evidence="6" id="KW-0862">Zinc</keyword>
<evidence type="ECO:0000256" key="7">
    <source>
        <dbReference type="ARBA" id="ARBA00023285"/>
    </source>
</evidence>
<dbReference type="GeneID" id="91756345"/>
<protein>
    <submittedName>
        <fullName evidence="9 10">Succinyl-diaminopimelate desuccinylase</fullName>
    </submittedName>
</protein>
<comment type="similarity">
    <text evidence="3">Belongs to the peptidase M20A family.</text>
</comment>
<evidence type="ECO:0000256" key="2">
    <source>
        <dbReference type="ARBA" id="ARBA00001947"/>
    </source>
</evidence>
<dbReference type="SUPFAM" id="SSF55031">
    <property type="entry name" value="Bacterial exopeptidase dimerisation domain"/>
    <property type="match status" value="1"/>
</dbReference>
<reference evidence="14 16" key="3">
    <citation type="submission" date="2015-07" db="EMBL/GenBank/DDBJ databases">
        <title>Physiological, transcriptional responses and genome re-sequencing of acid resistant extremely thermoacidophilic Metallosphaera sedula SARC-M1.</title>
        <authorList>
            <person name="Ai C."/>
            <person name="McCarthy S."/>
            <person name="Eckrich V."/>
            <person name="Rudrappa D."/>
            <person name="Qiu G."/>
            <person name="Blum P."/>
        </authorList>
    </citation>
    <scope>NUCLEOTIDE SEQUENCE [LARGE SCALE GENOMIC DNA]</scope>
    <source>
        <strain evidence="14 16">SARC-M1</strain>
    </source>
</reference>
<dbReference type="AlphaFoldDB" id="A0A088E6J0"/>
<evidence type="ECO:0000313" key="10">
    <source>
        <dbReference type="EMBL" id="AKV74794.1"/>
    </source>
</evidence>
<evidence type="ECO:0000313" key="14">
    <source>
        <dbReference type="EMBL" id="AKV83760.1"/>
    </source>
</evidence>
<reference evidence="17 18" key="2">
    <citation type="journal article" date="2015" name="Genome Announc.">
        <title>Complete Genome Sequences of Evolved Arsenate-Resistant Metallosphaera sedula Strains.</title>
        <authorList>
            <person name="Ai C."/>
            <person name="McCarthy S."/>
            <person name="Schackwitz W."/>
            <person name="Martin J."/>
            <person name="Lipzen A."/>
            <person name="Blum P."/>
        </authorList>
    </citation>
    <scope>NUCLEOTIDE SEQUENCE [LARGE SCALE GENOMIC DNA]</scope>
    <source>
        <strain evidence="12 18">ARS120-1</strain>
        <strain evidence="13 17">ARS120-2</strain>
        <strain evidence="10 20">ARS50-1</strain>
        <strain evidence="11 19">ARS50-2</strain>
    </source>
</reference>
<name>A0A088E6J0_9CREN</name>
<dbReference type="NCBIfam" id="TIGR01910">
    <property type="entry name" value="DapE-ArgE"/>
    <property type="match status" value="1"/>
</dbReference>
<evidence type="ECO:0000313" key="16">
    <source>
        <dbReference type="Proteomes" id="UP000056255"/>
    </source>
</evidence>
<dbReference type="InterPro" id="IPR036264">
    <property type="entry name" value="Bact_exopeptidase_dim_dom"/>
</dbReference>
<accession>A0A088E6J0</accession>
<evidence type="ECO:0000313" key="11">
    <source>
        <dbReference type="EMBL" id="AKV77030.1"/>
    </source>
</evidence>
<evidence type="ECO:0000256" key="4">
    <source>
        <dbReference type="ARBA" id="ARBA00022723"/>
    </source>
</evidence>
<sequence length="369" mass="41243">MNLLRELVEIETVNPPGSHYEEFTSVMRERLGELGFQVELVEIPDEFLDKNYIYSPRHRGNKRVILLARNDPEPRLHFNFHYDVVPAGNGWVTDPFKLKVVEDRAYGRGTSDMKGAIASLYLALSGQDFPVEVALVPDEESGGLGTRYLVDKLRVRPRHVILGEPSFPDLYVGHFGIVRGVVRVFGKQVHASMANQGVNAFLEASRLALELQRRYSSLSLSLEGSTVLGGYVEGSTSDGMVPGTFAFSFYRSVPPKGRGPDLDHEIVDETARELGIKHEFEIKSFVPGSMTSPDSSLTRVVEACIREMGWEPRKEVAKIRYDAVFYGDIDAVNFGPGEPGQAHVANEYVDLRNVKRVSQVYSCVMRSML</sequence>
<gene>
    <name evidence="9" type="ORF">HA72_1823</name>
    <name evidence="10" type="ORF">MsedA_1866</name>
    <name evidence="11" type="ORF">MsedB_1868</name>
    <name evidence="12" type="ORF">MsedC_1866</name>
    <name evidence="13" type="ORF">MsedD_1867</name>
    <name evidence="14" type="ORF">MsedE_1867</name>
</gene>
<keyword evidence="7" id="KW-0170">Cobalt</keyword>
<dbReference type="GO" id="GO:0046872">
    <property type="term" value="F:metal ion binding"/>
    <property type="evidence" value="ECO:0007669"/>
    <property type="project" value="UniProtKB-KW"/>
</dbReference>
<dbReference type="OMA" id="GDCAPHA"/>
<comment type="cofactor">
    <cofactor evidence="1">
        <name>Co(2+)</name>
        <dbReference type="ChEBI" id="CHEBI:48828"/>
    </cofactor>
</comment>
<evidence type="ECO:0000256" key="1">
    <source>
        <dbReference type="ARBA" id="ARBA00001941"/>
    </source>
</evidence>
<evidence type="ECO:0000313" key="18">
    <source>
        <dbReference type="Proteomes" id="UP000062398"/>
    </source>
</evidence>
<dbReference type="Proteomes" id="UP000062398">
    <property type="component" value="Chromosome"/>
</dbReference>
<dbReference type="EMBL" id="CP012176">
    <property type="protein sequence ID" value="AKV83760.1"/>
    <property type="molecule type" value="Genomic_DNA"/>
</dbReference>
<keyword evidence="5" id="KW-0378">Hydrolase</keyword>
<evidence type="ECO:0000313" key="9">
    <source>
        <dbReference type="EMBL" id="AIM27961.1"/>
    </source>
</evidence>
<keyword evidence="4" id="KW-0479">Metal-binding</keyword>
<evidence type="ECO:0000256" key="5">
    <source>
        <dbReference type="ARBA" id="ARBA00022801"/>
    </source>
</evidence>
<dbReference type="Proteomes" id="UP000068832">
    <property type="component" value="Chromosome"/>
</dbReference>
<evidence type="ECO:0000259" key="8">
    <source>
        <dbReference type="Pfam" id="PF07687"/>
    </source>
</evidence>
<dbReference type="PANTHER" id="PTHR43808:SF32">
    <property type="entry name" value="ARGE_DAPE-RELATED DEACYLASE"/>
    <property type="match status" value="1"/>
</dbReference>
<dbReference type="NCBIfam" id="NF006401">
    <property type="entry name" value="PRK08651.1-4"/>
    <property type="match status" value="1"/>
</dbReference>
<dbReference type="EMBL" id="CP012173">
    <property type="protein sequence ID" value="AKV77030.1"/>
    <property type="molecule type" value="Genomic_DNA"/>
</dbReference>
<dbReference type="Proteomes" id="UP000056255">
    <property type="component" value="Chromosome"/>
</dbReference>
<dbReference type="Pfam" id="PF01546">
    <property type="entry name" value="Peptidase_M20"/>
    <property type="match status" value="1"/>
</dbReference>
<dbReference type="RefSeq" id="WP_012021764.1">
    <property type="nucleotide sequence ID" value="NZ_CP008822.1"/>
</dbReference>
<dbReference type="EMBL" id="CP012172">
    <property type="protein sequence ID" value="AKV74794.1"/>
    <property type="molecule type" value="Genomic_DNA"/>
</dbReference>